<dbReference type="GeneID" id="81371865"/>
<evidence type="ECO:0000313" key="1">
    <source>
        <dbReference type="EMBL" id="KAJ5385707.1"/>
    </source>
</evidence>
<dbReference type="RefSeq" id="XP_056483505.1">
    <property type="nucleotide sequence ID" value="XM_056632885.1"/>
</dbReference>
<gene>
    <name evidence="1" type="ORF">N7509_008248</name>
</gene>
<sequence length="60" mass="6569">MEMTTATTASGAHELIQVENATLAIGTMIASEPENDRYTYQLEVKRKLLSLRDLNTAAVS</sequence>
<organism evidence="1 2">
    <name type="scientific">Penicillium cosmopolitanum</name>
    <dbReference type="NCBI Taxonomy" id="1131564"/>
    <lineage>
        <taxon>Eukaryota</taxon>
        <taxon>Fungi</taxon>
        <taxon>Dikarya</taxon>
        <taxon>Ascomycota</taxon>
        <taxon>Pezizomycotina</taxon>
        <taxon>Eurotiomycetes</taxon>
        <taxon>Eurotiomycetidae</taxon>
        <taxon>Eurotiales</taxon>
        <taxon>Aspergillaceae</taxon>
        <taxon>Penicillium</taxon>
    </lineage>
</organism>
<dbReference type="Proteomes" id="UP001147747">
    <property type="component" value="Unassembled WGS sequence"/>
</dbReference>
<dbReference type="EMBL" id="JAPZBU010000009">
    <property type="protein sequence ID" value="KAJ5385707.1"/>
    <property type="molecule type" value="Genomic_DNA"/>
</dbReference>
<protein>
    <submittedName>
        <fullName evidence="1">Uncharacterized protein</fullName>
    </submittedName>
</protein>
<keyword evidence="2" id="KW-1185">Reference proteome</keyword>
<evidence type="ECO:0000313" key="2">
    <source>
        <dbReference type="Proteomes" id="UP001147747"/>
    </source>
</evidence>
<comment type="caution">
    <text evidence="1">The sequence shown here is derived from an EMBL/GenBank/DDBJ whole genome shotgun (WGS) entry which is preliminary data.</text>
</comment>
<accession>A0A9W9VM83</accession>
<dbReference type="AlphaFoldDB" id="A0A9W9VM83"/>
<reference evidence="1" key="2">
    <citation type="journal article" date="2023" name="IMA Fungus">
        <title>Comparative genomic study of the Penicillium genus elucidates a diverse pangenome and 15 lateral gene transfer events.</title>
        <authorList>
            <person name="Petersen C."/>
            <person name="Sorensen T."/>
            <person name="Nielsen M.R."/>
            <person name="Sondergaard T.E."/>
            <person name="Sorensen J.L."/>
            <person name="Fitzpatrick D.A."/>
            <person name="Frisvad J.C."/>
            <person name="Nielsen K.L."/>
        </authorList>
    </citation>
    <scope>NUCLEOTIDE SEQUENCE</scope>
    <source>
        <strain evidence="1">IBT 29677</strain>
    </source>
</reference>
<reference evidence="1" key="1">
    <citation type="submission" date="2022-12" db="EMBL/GenBank/DDBJ databases">
        <authorList>
            <person name="Petersen C."/>
        </authorList>
    </citation>
    <scope>NUCLEOTIDE SEQUENCE</scope>
    <source>
        <strain evidence="1">IBT 29677</strain>
    </source>
</reference>
<name>A0A9W9VM83_9EURO</name>
<proteinExistence type="predicted"/>